<reference evidence="2 3" key="1">
    <citation type="journal article" date="2019" name="Int. J. Syst. Evol. Microbiol.">
        <title>The Global Catalogue of Microorganisms (GCM) 10K type strain sequencing project: providing services to taxonomists for standard genome sequencing and annotation.</title>
        <authorList>
            <consortium name="The Broad Institute Genomics Platform"/>
            <consortium name="The Broad Institute Genome Sequencing Center for Infectious Disease"/>
            <person name="Wu L."/>
            <person name="Ma J."/>
        </authorList>
    </citation>
    <scope>NUCLEOTIDE SEQUENCE [LARGE SCALE GENOMIC DNA]</scope>
    <source>
        <strain evidence="2 3">JCM 15503</strain>
    </source>
</reference>
<evidence type="ECO:0000313" key="2">
    <source>
        <dbReference type="EMBL" id="GAA0764147.1"/>
    </source>
</evidence>
<dbReference type="Proteomes" id="UP001500279">
    <property type="component" value="Unassembled WGS sequence"/>
</dbReference>
<organism evidence="2 3">
    <name type="scientific">Ideonella azotifigens</name>
    <dbReference type="NCBI Taxonomy" id="513160"/>
    <lineage>
        <taxon>Bacteria</taxon>
        <taxon>Pseudomonadati</taxon>
        <taxon>Pseudomonadota</taxon>
        <taxon>Betaproteobacteria</taxon>
        <taxon>Burkholderiales</taxon>
        <taxon>Sphaerotilaceae</taxon>
        <taxon>Ideonella</taxon>
    </lineage>
</organism>
<protein>
    <submittedName>
        <fullName evidence="2">Uncharacterized protein</fullName>
    </submittedName>
</protein>
<gene>
    <name evidence="2" type="ORF">GCM10009107_49900</name>
</gene>
<keyword evidence="3" id="KW-1185">Reference proteome</keyword>
<accession>A0ABN1KE85</accession>
<dbReference type="RefSeq" id="WP_170200879.1">
    <property type="nucleotide sequence ID" value="NZ_BAAAEW010000042.1"/>
</dbReference>
<proteinExistence type="predicted"/>
<feature type="region of interest" description="Disordered" evidence="1">
    <location>
        <begin position="22"/>
        <end position="41"/>
    </location>
</feature>
<evidence type="ECO:0000313" key="3">
    <source>
        <dbReference type="Proteomes" id="UP001500279"/>
    </source>
</evidence>
<comment type="caution">
    <text evidence="2">The sequence shown here is derived from an EMBL/GenBank/DDBJ whole genome shotgun (WGS) entry which is preliminary data.</text>
</comment>
<name>A0ABN1KE85_9BURK</name>
<dbReference type="EMBL" id="BAAAEW010000042">
    <property type="protein sequence ID" value="GAA0764147.1"/>
    <property type="molecule type" value="Genomic_DNA"/>
</dbReference>
<sequence>MQIESMFYGLQVNTGADKIDPARAAQMPDPHGGEGPSQVPGGNSVLIVLGVLQ</sequence>
<evidence type="ECO:0000256" key="1">
    <source>
        <dbReference type="SAM" id="MobiDB-lite"/>
    </source>
</evidence>